<keyword evidence="2" id="KW-1003">Cell membrane</keyword>
<evidence type="ECO:0000256" key="4">
    <source>
        <dbReference type="ARBA" id="ARBA00022989"/>
    </source>
</evidence>
<comment type="caution">
    <text evidence="7">The sequence shown here is derived from an EMBL/GenBank/DDBJ whole genome shotgun (WGS) entry which is preliminary data.</text>
</comment>
<dbReference type="EMBL" id="AUNC01000004">
    <property type="protein sequence ID" value="KEO58845.1"/>
    <property type="molecule type" value="Genomic_DNA"/>
</dbReference>
<organism evidence="7 8">
    <name type="scientific">Thalassospira permensis NBRC 106175</name>
    <dbReference type="NCBI Taxonomy" id="1353532"/>
    <lineage>
        <taxon>Bacteria</taxon>
        <taxon>Pseudomonadati</taxon>
        <taxon>Pseudomonadota</taxon>
        <taxon>Alphaproteobacteria</taxon>
        <taxon>Rhodospirillales</taxon>
        <taxon>Thalassospiraceae</taxon>
        <taxon>Thalassospira</taxon>
    </lineage>
</organism>
<dbReference type="PANTHER" id="PTHR30086:SF20">
    <property type="entry name" value="ARGININE EXPORTER PROTEIN ARGO-RELATED"/>
    <property type="match status" value="1"/>
</dbReference>
<feature type="transmembrane region" description="Helical" evidence="6">
    <location>
        <begin position="113"/>
        <end position="139"/>
    </location>
</feature>
<evidence type="ECO:0000313" key="8">
    <source>
        <dbReference type="Proteomes" id="UP000027463"/>
    </source>
</evidence>
<dbReference type="Proteomes" id="UP000027463">
    <property type="component" value="Unassembled WGS sequence"/>
</dbReference>
<evidence type="ECO:0000256" key="1">
    <source>
        <dbReference type="ARBA" id="ARBA00004651"/>
    </source>
</evidence>
<comment type="subcellular location">
    <subcellularLocation>
        <location evidence="1">Cell membrane</location>
        <topology evidence="1">Multi-pass membrane protein</topology>
    </subcellularLocation>
</comment>
<feature type="transmembrane region" description="Helical" evidence="6">
    <location>
        <begin position="145"/>
        <end position="174"/>
    </location>
</feature>
<dbReference type="InterPro" id="IPR001123">
    <property type="entry name" value="LeuE-type"/>
</dbReference>
<proteinExistence type="predicted"/>
<feature type="transmembrane region" description="Helical" evidence="6">
    <location>
        <begin position="72"/>
        <end position="92"/>
    </location>
</feature>
<feature type="transmembrane region" description="Helical" evidence="6">
    <location>
        <begin position="186"/>
        <end position="204"/>
    </location>
</feature>
<evidence type="ECO:0000256" key="5">
    <source>
        <dbReference type="ARBA" id="ARBA00023136"/>
    </source>
</evidence>
<gene>
    <name evidence="7" type="ORF">SMB34_12580</name>
</gene>
<name>A0ABR4TTH0_9PROT</name>
<protein>
    <submittedName>
        <fullName evidence="7">Lysine transporter LysE</fullName>
    </submittedName>
</protein>
<keyword evidence="3 6" id="KW-0812">Transmembrane</keyword>
<evidence type="ECO:0000256" key="6">
    <source>
        <dbReference type="SAM" id="Phobius"/>
    </source>
</evidence>
<dbReference type="Pfam" id="PF01810">
    <property type="entry name" value="LysE"/>
    <property type="match status" value="1"/>
</dbReference>
<dbReference type="PANTHER" id="PTHR30086">
    <property type="entry name" value="ARGININE EXPORTER PROTEIN ARGO"/>
    <property type="match status" value="1"/>
</dbReference>
<keyword evidence="5 6" id="KW-0472">Membrane</keyword>
<keyword evidence="8" id="KW-1185">Reference proteome</keyword>
<dbReference type="PIRSF" id="PIRSF006324">
    <property type="entry name" value="LeuE"/>
    <property type="match status" value="1"/>
</dbReference>
<evidence type="ECO:0000313" key="7">
    <source>
        <dbReference type="EMBL" id="KEO58845.1"/>
    </source>
</evidence>
<evidence type="ECO:0000256" key="2">
    <source>
        <dbReference type="ARBA" id="ARBA00022475"/>
    </source>
</evidence>
<keyword evidence="4 6" id="KW-1133">Transmembrane helix</keyword>
<reference evidence="7 8" key="1">
    <citation type="submission" date="2013-07" db="EMBL/GenBank/DDBJ databases">
        <title>Thalassospira permensis NBRC 106175 Genome Sequencing.</title>
        <authorList>
            <person name="Lai Q."/>
            <person name="Shao Z."/>
        </authorList>
    </citation>
    <scope>NUCLEOTIDE SEQUENCE [LARGE SCALE GENOMIC DNA]</scope>
    <source>
        <strain evidence="7 8">NBRC 106175</strain>
    </source>
</reference>
<accession>A0ABR4TTH0</accession>
<evidence type="ECO:0000256" key="3">
    <source>
        <dbReference type="ARBA" id="ARBA00022692"/>
    </source>
</evidence>
<feature type="transmembrane region" description="Helical" evidence="6">
    <location>
        <begin position="6"/>
        <end position="33"/>
    </location>
</feature>
<sequence length="212" mass="22514">MMNLEIWLTFVLACSIVLAIPGPTIMLVVSYALGKGRQTAWATVPGVALGDLTAMTVSLAGAGALLAASANAFTVLKLCGAGYLIYLGIKMWREKPGLLEDNPDAKRNRPSRMFLQAYIVTALNPKGIVFFIAFVPQFVNASMPILPQFVIMTATFVSLAAVNVAIWAIMAGALREKFRKPTAMLRLTRAGGAVMIGAGLLTALTRRANAAA</sequence>